<dbReference type="EMBL" id="BONZ01000045">
    <property type="protein sequence ID" value="GIH16661.1"/>
    <property type="molecule type" value="Genomic_DNA"/>
</dbReference>
<dbReference type="AlphaFoldDB" id="A0A8J3VSJ3"/>
<dbReference type="Proteomes" id="UP000642748">
    <property type="component" value="Unassembled WGS sequence"/>
</dbReference>
<reference evidence="1" key="1">
    <citation type="submission" date="2021-01" db="EMBL/GenBank/DDBJ databases">
        <title>Whole genome shotgun sequence of Rugosimonospora africana NBRC 104875.</title>
        <authorList>
            <person name="Komaki H."/>
            <person name="Tamura T."/>
        </authorList>
    </citation>
    <scope>NUCLEOTIDE SEQUENCE</scope>
    <source>
        <strain evidence="1">NBRC 104875</strain>
    </source>
</reference>
<comment type="caution">
    <text evidence="1">The sequence shown here is derived from an EMBL/GenBank/DDBJ whole genome shotgun (WGS) entry which is preliminary data.</text>
</comment>
<sequence length="170" mass="18996">MDVALGVLLGVWLVVSAVAQLEVIKPGVSRVRRLDLFSLVPQYNFFAPRPGTKDFHLMVRATTSSGEFGRWRELSPLPHRAWWNCLWNPARRPRKALFDLATTLAKESQAVSRTAVQVSVSYLVLLNHVSTAARLQAPARVQFLLAVSNGTCSTEPPRALFISHVHEVER</sequence>
<name>A0A8J3VSJ3_9ACTN</name>
<organism evidence="1 2">
    <name type="scientific">Rugosimonospora africana</name>
    <dbReference type="NCBI Taxonomy" id="556532"/>
    <lineage>
        <taxon>Bacteria</taxon>
        <taxon>Bacillati</taxon>
        <taxon>Actinomycetota</taxon>
        <taxon>Actinomycetes</taxon>
        <taxon>Micromonosporales</taxon>
        <taxon>Micromonosporaceae</taxon>
        <taxon>Rugosimonospora</taxon>
    </lineage>
</organism>
<gene>
    <name evidence="1" type="ORF">Raf01_48330</name>
</gene>
<keyword evidence="2" id="KW-1185">Reference proteome</keyword>
<protein>
    <submittedName>
        <fullName evidence="1">Uncharacterized protein</fullName>
    </submittedName>
</protein>
<evidence type="ECO:0000313" key="2">
    <source>
        <dbReference type="Proteomes" id="UP000642748"/>
    </source>
</evidence>
<dbReference type="RefSeq" id="WP_203920236.1">
    <property type="nucleotide sequence ID" value="NZ_BONZ01000045.1"/>
</dbReference>
<proteinExistence type="predicted"/>
<evidence type="ECO:0000313" key="1">
    <source>
        <dbReference type="EMBL" id="GIH16661.1"/>
    </source>
</evidence>
<accession>A0A8J3VSJ3</accession>